<sequence length="492" mass="54467">MMKNIFKKSSLLVASFFLLASCSDYLDINEDPNNPTNVKPELLLASAQNSGAAKLNVNMNQVGNFMVYNWANNIEEYIAYQDEMQYTVNSTFYDDVWDDLYLTLANFHKIEKTPLEDYENYQGIAKIMKAFYFQYLVDLYGNIPYSEALQRDLELTPAYDNAEVVYDDLIVQLDAAIDLIKNAPASALNPGRNDIMLHGDMDEWVKFANTIKMRILIRQSGMPSKQSYIADKFDDIINEGSGFITENVTNNPGYLASTGKMNPFFETFGTTLSGSPTDDNRSLKGTQYTVDYLTNTNDTRLEKIYAPIPGGGFAGINQGAPDEQGTVVVPYSGLGSGVLKNFIQDAYILTAAESYLLQAEAVARGYIAGSAQGLYESGIQASYETLGLTAAQASTYYSQATNLVGWAASSGNEIEAIITQKWIALNSINGAESWIEYTRTGFPSSLPISLIASRPQRPIRLMYPNSEYVANSANVPNQTTDDAFTSPIFWDN</sequence>
<name>A0A501QCK7_9FLAO</name>
<dbReference type="Gene3D" id="1.25.40.390">
    <property type="match status" value="1"/>
</dbReference>
<comment type="caution">
    <text evidence="2">The sequence shown here is derived from an EMBL/GenBank/DDBJ whole genome shotgun (WGS) entry which is preliminary data.</text>
</comment>
<reference evidence="2 3" key="2">
    <citation type="submission" date="2019-06" db="EMBL/GenBank/DDBJ databases">
        <authorList>
            <person name="Seo Y."/>
        </authorList>
    </citation>
    <scope>NUCLEOTIDE SEQUENCE [LARGE SCALE GENOMIC DNA]</scope>
    <source>
        <strain evidence="2 3">MaA-Y11</strain>
    </source>
</reference>
<dbReference type="InterPro" id="IPR041662">
    <property type="entry name" value="SusD-like_2"/>
</dbReference>
<protein>
    <submittedName>
        <fullName evidence="2">SusD/RagB family nutrient-binding outer membrane lipoprotein</fullName>
    </submittedName>
</protein>
<dbReference type="PROSITE" id="PS51257">
    <property type="entry name" value="PROKAR_LIPOPROTEIN"/>
    <property type="match status" value="1"/>
</dbReference>
<keyword evidence="3" id="KW-1185">Reference proteome</keyword>
<feature type="signal peptide" evidence="1">
    <location>
        <begin position="1"/>
        <end position="26"/>
    </location>
</feature>
<dbReference type="Pfam" id="PF12771">
    <property type="entry name" value="SusD-like_2"/>
    <property type="match status" value="1"/>
</dbReference>
<accession>A0A501QCK7</accession>
<dbReference type="EMBL" id="VFJE01000053">
    <property type="protein sequence ID" value="TPD69897.1"/>
    <property type="molecule type" value="Genomic_DNA"/>
</dbReference>
<evidence type="ECO:0000256" key="1">
    <source>
        <dbReference type="SAM" id="SignalP"/>
    </source>
</evidence>
<dbReference type="AlphaFoldDB" id="A0A501QCK7"/>
<dbReference type="InterPro" id="IPR011990">
    <property type="entry name" value="TPR-like_helical_dom_sf"/>
</dbReference>
<evidence type="ECO:0000313" key="2">
    <source>
        <dbReference type="EMBL" id="TPD69897.1"/>
    </source>
</evidence>
<keyword evidence="2" id="KW-0449">Lipoprotein</keyword>
<keyword evidence="1" id="KW-0732">Signal</keyword>
<feature type="chain" id="PRO_5021350203" evidence="1">
    <location>
        <begin position="27"/>
        <end position="492"/>
    </location>
</feature>
<dbReference type="SUPFAM" id="SSF48452">
    <property type="entry name" value="TPR-like"/>
    <property type="match status" value="1"/>
</dbReference>
<organism evidence="2 3">
    <name type="scientific">Flavobacterium microcysteis</name>
    <dbReference type="NCBI Taxonomy" id="2596891"/>
    <lineage>
        <taxon>Bacteria</taxon>
        <taxon>Pseudomonadati</taxon>
        <taxon>Bacteroidota</taxon>
        <taxon>Flavobacteriia</taxon>
        <taxon>Flavobacteriales</taxon>
        <taxon>Flavobacteriaceae</taxon>
        <taxon>Flavobacterium</taxon>
    </lineage>
</organism>
<evidence type="ECO:0000313" key="3">
    <source>
        <dbReference type="Proteomes" id="UP000319175"/>
    </source>
</evidence>
<reference evidence="2 3" key="1">
    <citation type="submission" date="2019-06" db="EMBL/GenBank/DDBJ databases">
        <title>Flavobacterium sp. MaA-Y11 from geoumgang.</title>
        <authorList>
            <person name="Jeong S."/>
        </authorList>
    </citation>
    <scope>NUCLEOTIDE SEQUENCE [LARGE SCALE GENOMIC DNA]</scope>
    <source>
        <strain evidence="2 3">MaA-Y11</strain>
    </source>
</reference>
<dbReference type="Proteomes" id="UP000319175">
    <property type="component" value="Unassembled WGS sequence"/>
</dbReference>
<gene>
    <name evidence="2" type="ORF">FJA49_08295</name>
</gene>
<proteinExistence type="predicted"/>